<dbReference type="Pfam" id="PF01743">
    <property type="entry name" value="PolyA_pol"/>
    <property type="match status" value="1"/>
</dbReference>
<dbReference type="STRING" id="2070753.A0A3A2ZBE5"/>
<organism evidence="7 8">
    <name type="scientific">Aspergillus sclerotialis</name>
    <dbReference type="NCBI Taxonomy" id="2070753"/>
    <lineage>
        <taxon>Eukaryota</taxon>
        <taxon>Fungi</taxon>
        <taxon>Dikarya</taxon>
        <taxon>Ascomycota</taxon>
        <taxon>Pezizomycotina</taxon>
        <taxon>Eurotiomycetes</taxon>
        <taxon>Eurotiomycetidae</taxon>
        <taxon>Eurotiales</taxon>
        <taxon>Aspergillaceae</taxon>
        <taxon>Aspergillus</taxon>
        <taxon>Aspergillus subgen. Polypaecilum</taxon>
    </lineage>
</organism>
<evidence type="ECO:0000256" key="3">
    <source>
        <dbReference type="ARBA" id="ARBA00022884"/>
    </source>
</evidence>
<gene>
    <name evidence="7" type="ORF">PHISCL_09052</name>
</gene>
<sequence length="550" mass="63124">MSKRPRSYLSLCAGCRPDSITLFPTRITPSPRSIRFNPSHQPRSHTSTKLCLNAYTPHLDRYLRKPQLNTVRRNSSRSGTDPNSFRSLERPRATPTLSLDRLENTIKTLILDVADHIYTVKLRQTPNTAGNVEIPKPGVRFSGGWVRDKLRGSQSADIDVTVEGIPAYEFCVALRDFLRNRETLKKYLQMLPEGRHQRGPVSIHRIRVNMQSLEHGGNYVANVFGKYVDIFNPRSRKQINLTPPVEEELGTIEEDAYRRDATINALFYNLRTSEVEDYTQRGIEDIRNRVLRTPRDPNFTLMADPVRVLRFIRLAAELQYDIKDDVMQAMRDDEIKDALRFCVVGKHRKRHIMTELKKIIRGRYPIASLSLIDQLGLYNTLFADDHEDVDVSRWSYAYRTVWELLHPSPLGDSSTEKRANHIRNVLFRHSSDIHQVWVIALLAPFISIPQPSWKESSTAVRLPPRVVEVAQYTTSTGIWDLVVLGDAVQYYKKVIEIKSYVLENPNGQTDTDLYEFVRTAIGSWGPNWRACVMTALLQEAIRVGSSQQGL</sequence>
<dbReference type="AlphaFoldDB" id="A0A3A2ZBE5"/>
<evidence type="ECO:0000256" key="5">
    <source>
        <dbReference type="SAM" id="MobiDB-lite"/>
    </source>
</evidence>
<dbReference type="SUPFAM" id="SSF81301">
    <property type="entry name" value="Nucleotidyltransferase"/>
    <property type="match status" value="1"/>
</dbReference>
<dbReference type="Proteomes" id="UP000266188">
    <property type="component" value="Unassembled WGS sequence"/>
</dbReference>
<reference evidence="8" key="1">
    <citation type="submission" date="2017-02" db="EMBL/GenBank/DDBJ databases">
        <authorList>
            <person name="Tafer H."/>
            <person name="Lopandic K."/>
        </authorList>
    </citation>
    <scope>NUCLEOTIDE SEQUENCE [LARGE SCALE GENOMIC DNA]</scope>
    <source>
        <strain evidence="8">CBS 366.77</strain>
    </source>
</reference>
<dbReference type="GO" id="GO:0001680">
    <property type="term" value="P:tRNA 3'-terminal CCA addition"/>
    <property type="evidence" value="ECO:0007669"/>
    <property type="project" value="TreeGrafter"/>
</dbReference>
<dbReference type="PANTHER" id="PTHR13734">
    <property type="entry name" value="TRNA-NUCLEOTIDYLTRANSFERASE"/>
    <property type="match status" value="1"/>
</dbReference>
<dbReference type="Gene3D" id="3.30.460.10">
    <property type="entry name" value="Beta Polymerase, domain 2"/>
    <property type="match status" value="1"/>
</dbReference>
<dbReference type="EMBL" id="MVGC01000522">
    <property type="protein sequence ID" value="RJE18607.1"/>
    <property type="molecule type" value="Genomic_DNA"/>
</dbReference>
<keyword evidence="2 4" id="KW-0808">Transferase</keyword>
<dbReference type="GO" id="GO:0052929">
    <property type="term" value="F:ATP:3'-cytidine-cytidine-tRNA adenylyltransferase activity"/>
    <property type="evidence" value="ECO:0007669"/>
    <property type="project" value="TreeGrafter"/>
</dbReference>
<protein>
    <submittedName>
        <fullName evidence="7">tRNA nucleotidyltransferase</fullName>
    </submittedName>
</protein>
<comment type="caution">
    <text evidence="7">The sequence shown here is derived from an EMBL/GenBank/DDBJ whole genome shotgun (WGS) entry which is preliminary data.</text>
</comment>
<name>A0A3A2ZBE5_9EURO</name>
<keyword evidence="3 4" id="KW-0694">RNA-binding</keyword>
<dbReference type="InterPro" id="IPR002646">
    <property type="entry name" value="PolA_pol_head_dom"/>
</dbReference>
<dbReference type="OrthoDB" id="445712at2759"/>
<feature type="region of interest" description="Disordered" evidence="5">
    <location>
        <begin position="67"/>
        <end position="92"/>
    </location>
</feature>
<evidence type="ECO:0000256" key="2">
    <source>
        <dbReference type="ARBA" id="ARBA00022679"/>
    </source>
</evidence>
<evidence type="ECO:0000256" key="4">
    <source>
        <dbReference type="RuleBase" id="RU003953"/>
    </source>
</evidence>
<dbReference type="PANTHER" id="PTHR13734:SF5">
    <property type="entry name" value="CCA TRNA NUCLEOTIDYLTRANSFERASE, MITOCHONDRIAL"/>
    <property type="match status" value="1"/>
</dbReference>
<dbReference type="SUPFAM" id="SSF81891">
    <property type="entry name" value="Poly A polymerase C-terminal region-like"/>
    <property type="match status" value="1"/>
</dbReference>
<evidence type="ECO:0000313" key="7">
    <source>
        <dbReference type="EMBL" id="RJE18607.1"/>
    </source>
</evidence>
<dbReference type="GO" id="GO:0003723">
    <property type="term" value="F:RNA binding"/>
    <property type="evidence" value="ECO:0007669"/>
    <property type="project" value="UniProtKB-KW"/>
</dbReference>
<feature type="compositionally biased region" description="Polar residues" evidence="5">
    <location>
        <begin position="67"/>
        <end position="86"/>
    </location>
</feature>
<feature type="domain" description="Poly A polymerase head" evidence="6">
    <location>
        <begin position="140"/>
        <end position="292"/>
    </location>
</feature>
<comment type="similarity">
    <text evidence="1 4">Belongs to the tRNA nucleotidyltransferase/poly(A) polymerase family.</text>
</comment>
<evidence type="ECO:0000313" key="8">
    <source>
        <dbReference type="Proteomes" id="UP000266188"/>
    </source>
</evidence>
<dbReference type="InterPro" id="IPR043519">
    <property type="entry name" value="NT_sf"/>
</dbReference>
<dbReference type="GO" id="GO:0052927">
    <property type="term" value="F:CC tRNA cytidylyltransferase activity"/>
    <property type="evidence" value="ECO:0007669"/>
    <property type="project" value="TreeGrafter"/>
</dbReference>
<proteinExistence type="inferred from homology"/>
<keyword evidence="8" id="KW-1185">Reference proteome</keyword>
<dbReference type="Gene3D" id="1.10.3090.10">
    <property type="entry name" value="cca-adding enzyme, domain 2"/>
    <property type="match status" value="1"/>
</dbReference>
<evidence type="ECO:0000256" key="1">
    <source>
        <dbReference type="ARBA" id="ARBA00007265"/>
    </source>
</evidence>
<evidence type="ECO:0000259" key="6">
    <source>
        <dbReference type="Pfam" id="PF01743"/>
    </source>
</evidence>
<accession>A0A3A2ZBE5</accession>